<sequence>MAGSALITTSCKVTGVASLSSLEAMVYDLSSRFTAAVPTDVDAAQGVSAVGWAALPAIIGGAVSGVLIKALTEDLEVSLGTTVDSLDFTIPEGESAYVPIPAGTIKVKWTAAGGIEGTYNFIVFGASA</sequence>
<proteinExistence type="predicted"/>
<organism evidence="1">
    <name type="scientific">marine sediment metagenome</name>
    <dbReference type="NCBI Taxonomy" id="412755"/>
    <lineage>
        <taxon>unclassified sequences</taxon>
        <taxon>metagenomes</taxon>
        <taxon>ecological metagenomes</taxon>
    </lineage>
</organism>
<gene>
    <name evidence="1" type="ORF">LCGC14_0965990</name>
</gene>
<dbReference type="AlphaFoldDB" id="A0A0F9NHI3"/>
<name>A0A0F9NHI3_9ZZZZ</name>
<dbReference type="EMBL" id="LAZR01003521">
    <property type="protein sequence ID" value="KKN17429.1"/>
    <property type="molecule type" value="Genomic_DNA"/>
</dbReference>
<reference evidence="1" key="1">
    <citation type="journal article" date="2015" name="Nature">
        <title>Complex archaea that bridge the gap between prokaryotes and eukaryotes.</title>
        <authorList>
            <person name="Spang A."/>
            <person name="Saw J.H."/>
            <person name="Jorgensen S.L."/>
            <person name="Zaremba-Niedzwiedzka K."/>
            <person name="Martijn J."/>
            <person name="Lind A.E."/>
            <person name="van Eijk R."/>
            <person name="Schleper C."/>
            <person name="Guy L."/>
            <person name="Ettema T.J."/>
        </authorList>
    </citation>
    <scope>NUCLEOTIDE SEQUENCE</scope>
</reference>
<protein>
    <submittedName>
        <fullName evidence="1">Uncharacterized protein</fullName>
    </submittedName>
</protein>
<evidence type="ECO:0000313" key="1">
    <source>
        <dbReference type="EMBL" id="KKN17429.1"/>
    </source>
</evidence>
<comment type="caution">
    <text evidence="1">The sequence shown here is derived from an EMBL/GenBank/DDBJ whole genome shotgun (WGS) entry which is preliminary data.</text>
</comment>
<accession>A0A0F9NHI3</accession>